<sequence>MTHDMRLASEMTFRPVAALFAFDEEEEAIREENRCEVALGLISIRGLFRVAEALEVGMVGANTGIISNVSNVAAPLGGIKESGLERGGSKYGIDEFAQVKTITIGGLPLT</sequence>
<evidence type="ECO:0000313" key="4">
    <source>
        <dbReference type="Proteomes" id="UP000326289"/>
    </source>
</evidence>
<dbReference type="GO" id="GO:0009450">
    <property type="term" value="P:gamma-aminobutyric acid catabolic process"/>
    <property type="evidence" value="ECO:0007669"/>
    <property type="project" value="TreeGrafter"/>
</dbReference>
<dbReference type="Gene3D" id="3.40.309.10">
    <property type="entry name" value="Aldehyde Dehydrogenase, Chain A, domain 2"/>
    <property type="match status" value="1"/>
</dbReference>
<accession>A0A5N6JMJ0</accession>
<dbReference type="SUPFAM" id="SSF53720">
    <property type="entry name" value="ALDH-like"/>
    <property type="match status" value="1"/>
</dbReference>
<reference evidence="3 4" key="1">
    <citation type="submission" date="2019-04" db="EMBL/GenBank/DDBJ databases">
        <title>Fungal friends and foes A comparative genomics study of 23 Aspergillus species from section Flavi.</title>
        <authorList>
            <consortium name="DOE Joint Genome Institute"/>
            <person name="Kjaerbolling I."/>
            <person name="Vesth T.C."/>
            <person name="Frisvad J.C."/>
            <person name="Nybo J.L."/>
            <person name="Theobald S."/>
            <person name="Kildgaard S."/>
            <person name="Petersen T.I."/>
            <person name="Kuo A."/>
            <person name="Sato A."/>
            <person name="Lyhne E.K."/>
            <person name="Kogle M.E."/>
            <person name="Wiebenga A."/>
            <person name="Kun R.S."/>
            <person name="Lubbers R.J."/>
            <person name="Makela M.R."/>
            <person name="Barry K."/>
            <person name="Chovatia M."/>
            <person name="Clum A."/>
            <person name="Daum C."/>
            <person name="Haridas S."/>
            <person name="He G."/>
            <person name="LaButti K."/>
            <person name="Lipzen A."/>
            <person name="Mondo S."/>
            <person name="Pangilinan J."/>
            <person name="Riley R."/>
            <person name="Salamov A."/>
            <person name="Simmons B.A."/>
            <person name="Magnuson J.K."/>
            <person name="Henrissat B."/>
            <person name="Mortensen U.H."/>
            <person name="Larsen T.O."/>
            <person name="De vries R.P."/>
            <person name="Grigoriev I.V."/>
            <person name="Machida M."/>
            <person name="Baker S.E."/>
            <person name="Andersen M.R."/>
        </authorList>
    </citation>
    <scope>NUCLEOTIDE SEQUENCE [LARGE SCALE GENOMIC DNA]</scope>
    <source>
        <strain evidence="3 4">CBS 117635</strain>
    </source>
</reference>
<dbReference type="InterPro" id="IPR016161">
    <property type="entry name" value="Ald_DH/histidinol_DH"/>
</dbReference>
<dbReference type="InterPro" id="IPR050740">
    <property type="entry name" value="Aldehyde_DH_Superfamily"/>
</dbReference>
<dbReference type="Proteomes" id="UP000326289">
    <property type="component" value="Unassembled WGS sequence"/>
</dbReference>
<gene>
    <name evidence="3" type="ORF">BDV30DRAFT_233419</name>
</gene>
<organism evidence="3 4">
    <name type="scientific">Aspergillus minisclerotigenes</name>
    <dbReference type="NCBI Taxonomy" id="656917"/>
    <lineage>
        <taxon>Eukaryota</taxon>
        <taxon>Fungi</taxon>
        <taxon>Dikarya</taxon>
        <taxon>Ascomycota</taxon>
        <taxon>Pezizomycotina</taxon>
        <taxon>Eurotiomycetes</taxon>
        <taxon>Eurotiomycetidae</taxon>
        <taxon>Eurotiales</taxon>
        <taxon>Aspergillaceae</taxon>
        <taxon>Aspergillus</taxon>
        <taxon>Aspergillus subgen. Circumdati</taxon>
    </lineage>
</organism>
<dbReference type="Pfam" id="PF00171">
    <property type="entry name" value="Aldedh"/>
    <property type="match status" value="1"/>
</dbReference>
<evidence type="ECO:0000313" key="3">
    <source>
        <dbReference type="EMBL" id="KAB8278967.1"/>
    </source>
</evidence>
<keyword evidence="4" id="KW-1185">Reference proteome</keyword>
<dbReference type="PANTHER" id="PTHR43353">
    <property type="entry name" value="SUCCINATE-SEMIALDEHYDE DEHYDROGENASE, MITOCHONDRIAL"/>
    <property type="match status" value="1"/>
</dbReference>
<feature type="domain" description="Aldehyde dehydrogenase" evidence="2">
    <location>
        <begin position="2"/>
        <end position="102"/>
    </location>
</feature>
<proteinExistence type="predicted"/>
<protein>
    <submittedName>
        <fullName evidence="3">Aldehyde dehydrogenase domain-containing protein</fullName>
    </submittedName>
</protein>
<dbReference type="AlphaFoldDB" id="A0A5N6JMJ0"/>
<keyword evidence="1" id="KW-0560">Oxidoreductase</keyword>
<dbReference type="PANTHER" id="PTHR43353:SF5">
    <property type="entry name" value="SUCCINATE-SEMIALDEHYDE DEHYDROGENASE, MITOCHONDRIAL"/>
    <property type="match status" value="1"/>
</dbReference>
<evidence type="ECO:0000256" key="1">
    <source>
        <dbReference type="ARBA" id="ARBA00023002"/>
    </source>
</evidence>
<dbReference type="InterPro" id="IPR015590">
    <property type="entry name" value="Aldehyde_DH_dom"/>
</dbReference>
<name>A0A5N6JMJ0_9EURO</name>
<dbReference type="InterPro" id="IPR016163">
    <property type="entry name" value="Ald_DH_C"/>
</dbReference>
<dbReference type="EMBL" id="ML732766">
    <property type="protein sequence ID" value="KAB8278967.1"/>
    <property type="molecule type" value="Genomic_DNA"/>
</dbReference>
<dbReference type="GO" id="GO:0004777">
    <property type="term" value="F:succinate-semialdehyde dehydrogenase (NAD+) activity"/>
    <property type="evidence" value="ECO:0007669"/>
    <property type="project" value="TreeGrafter"/>
</dbReference>
<evidence type="ECO:0000259" key="2">
    <source>
        <dbReference type="Pfam" id="PF00171"/>
    </source>
</evidence>